<keyword evidence="4" id="KW-0964">Secreted</keyword>
<evidence type="ECO:0000313" key="11">
    <source>
        <dbReference type="Proteomes" id="UP000030746"/>
    </source>
</evidence>
<dbReference type="CTD" id="20230456"/>
<dbReference type="Proteomes" id="UP000030746">
    <property type="component" value="Unassembled WGS sequence"/>
</dbReference>
<evidence type="ECO:0000256" key="5">
    <source>
        <dbReference type="ARBA" id="ARBA00022530"/>
    </source>
</evidence>
<keyword evidence="5" id="KW-0272">Extracellular matrix</keyword>
<feature type="non-terminal residue" evidence="10">
    <location>
        <position position="1"/>
    </location>
</feature>
<dbReference type="GO" id="GO:0005615">
    <property type="term" value="C:extracellular space"/>
    <property type="evidence" value="ECO:0007669"/>
    <property type="project" value="TreeGrafter"/>
</dbReference>
<dbReference type="InterPro" id="IPR043158">
    <property type="entry name" value="Wnt_C"/>
</dbReference>
<dbReference type="OMA" id="CKLLPGM"/>
<name>V4AL51_LOTGI</name>
<dbReference type="PANTHER" id="PTHR12027">
    <property type="entry name" value="WNT RELATED"/>
    <property type="match status" value="1"/>
</dbReference>
<dbReference type="InterPro" id="IPR005817">
    <property type="entry name" value="Wnt"/>
</dbReference>
<dbReference type="GeneID" id="20230456"/>
<keyword evidence="8" id="KW-0449">Lipoprotein</keyword>
<dbReference type="PROSITE" id="PS00246">
    <property type="entry name" value="WNT1"/>
    <property type="match status" value="1"/>
</dbReference>
<evidence type="ECO:0000313" key="10">
    <source>
        <dbReference type="EMBL" id="ESP04914.1"/>
    </source>
</evidence>
<comment type="subcellular location">
    <subcellularLocation>
        <location evidence="1 9">Secreted</location>
        <location evidence="1 9">Extracellular space</location>
        <location evidence="1 9">Extracellular matrix</location>
    </subcellularLocation>
</comment>
<dbReference type="EMBL" id="KB199651">
    <property type="protein sequence ID" value="ESP04914.1"/>
    <property type="molecule type" value="Genomic_DNA"/>
</dbReference>
<evidence type="ECO:0000256" key="4">
    <source>
        <dbReference type="ARBA" id="ARBA00022525"/>
    </source>
</evidence>
<evidence type="ECO:0000256" key="9">
    <source>
        <dbReference type="RuleBase" id="RU003500"/>
    </source>
</evidence>
<dbReference type="KEGG" id="lgi:LOTGIDRAFT_109316"/>
<evidence type="ECO:0000256" key="2">
    <source>
        <dbReference type="ARBA" id="ARBA00005683"/>
    </source>
</evidence>
<keyword evidence="7" id="KW-1015">Disulfide bond</keyword>
<dbReference type="Pfam" id="PF00110">
    <property type="entry name" value="wnt"/>
    <property type="match status" value="1"/>
</dbReference>
<protein>
    <recommendedName>
        <fullName evidence="9">Protein Wnt</fullName>
    </recommendedName>
</protein>
<evidence type="ECO:0000256" key="7">
    <source>
        <dbReference type="ARBA" id="ARBA00023157"/>
    </source>
</evidence>
<dbReference type="FunFam" id="3.30.2460.20:FF:000001">
    <property type="entry name" value="Wnt homolog"/>
    <property type="match status" value="1"/>
</dbReference>
<evidence type="ECO:0000256" key="3">
    <source>
        <dbReference type="ARBA" id="ARBA00022473"/>
    </source>
</evidence>
<comment type="function">
    <text evidence="9">Ligand for members of the frizzled family of seven transmembrane receptors.</text>
</comment>
<dbReference type="PANTHER" id="PTHR12027:SF102">
    <property type="entry name" value="PROTEIN WNT"/>
    <property type="match status" value="1"/>
</dbReference>
<evidence type="ECO:0000256" key="1">
    <source>
        <dbReference type="ARBA" id="ARBA00004498"/>
    </source>
</evidence>
<evidence type="ECO:0000256" key="8">
    <source>
        <dbReference type="ARBA" id="ARBA00023288"/>
    </source>
</evidence>
<sequence length="322" mass="35637">KHKTWENPKMCSKALGLLPRQRRICKQHLEIMSTIVGASLLSVETCQNQFSDRRWNCSSISQVPSVPRDLSRGTREQAYVYGIASAALTHSVARACSIGVTRKCSCGALPNTAPTGAFKWGGCGDDLHFGMALGRAFTDASLKSKKGKSKSSKKAMMNRHNFAAGRKIVESSLTTACKCHGVSGSCSIKTCWKSLPDFDSIGATLKNRYALAVEVKRKRKKKQKVLVPIMKNKKTIRSDELIYYTKSPDYCSPDAKSGSIGTHNRLCDKTSRGSGGCDVMCCGRGYDSFKMEVMERCECKYYWCCYVKCKTCVKTLNLSKCR</sequence>
<dbReference type="GO" id="GO:0060070">
    <property type="term" value="P:canonical Wnt signaling pathway"/>
    <property type="evidence" value="ECO:0007669"/>
    <property type="project" value="TreeGrafter"/>
</dbReference>
<dbReference type="InterPro" id="IPR018161">
    <property type="entry name" value="Wnt_CS"/>
</dbReference>
<dbReference type="GO" id="GO:0005109">
    <property type="term" value="F:frizzled binding"/>
    <property type="evidence" value="ECO:0007669"/>
    <property type="project" value="TreeGrafter"/>
</dbReference>
<dbReference type="Gene3D" id="3.30.2460.20">
    <property type="match status" value="1"/>
</dbReference>
<evidence type="ECO:0000256" key="6">
    <source>
        <dbReference type="ARBA" id="ARBA00022687"/>
    </source>
</evidence>
<keyword evidence="3 9" id="KW-0217">Developmental protein</keyword>
<dbReference type="AlphaFoldDB" id="V4AL51"/>
<dbReference type="RefSeq" id="XP_009044423.1">
    <property type="nucleotide sequence ID" value="XM_009046175.1"/>
</dbReference>
<keyword evidence="6 9" id="KW-0879">Wnt signaling pathway</keyword>
<reference evidence="10 11" key="1">
    <citation type="journal article" date="2013" name="Nature">
        <title>Insights into bilaterian evolution from three spiralian genomes.</title>
        <authorList>
            <person name="Simakov O."/>
            <person name="Marletaz F."/>
            <person name="Cho S.J."/>
            <person name="Edsinger-Gonzales E."/>
            <person name="Havlak P."/>
            <person name="Hellsten U."/>
            <person name="Kuo D.H."/>
            <person name="Larsson T."/>
            <person name="Lv J."/>
            <person name="Arendt D."/>
            <person name="Savage R."/>
            <person name="Osoegawa K."/>
            <person name="de Jong P."/>
            <person name="Grimwood J."/>
            <person name="Chapman J.A."/>
            <person name="Shapiro H."/>
            <person name="Aerts A."/>
            <person name="Otillar R.P."/>
            <person name="Terry A.Y."/>
            <person name="Boore J.L."/>
            <person name="Grigoriev I.V."/>
            <person name="Lindberg D.R."/>
            <person name="Seaver E.C."/>
            <person name="Weisblat D.A."/>
            <person name="Putnam N.H."/>
            <person name="Rokhsar D.S."/>
        </authorList>
    </citation>
    <scope>NUCLEOTIDE SEQUENCE [LARGE SCALE GENOMIC DNA]</scope>
</reference>
<dbReference type="GO" id="GO:0030182">
    <property type="term" value="P:neuron differentiation"/>
    <property type="evidence" value="ECO:0007669"/>
    <property type="project" value="TreeGrafter"/>
</dbReference>
<dbReference type="GO" id="GO:0005125">
    <property type="term" value="F:cytokine activity"/>
    <property type="evidence" value="ECO:0007669"/>
    <property type="project" value="TreeGrafter"/>
</dbReference>
<dbReference type="OrthoDB" id="5945655at2759"/>
<gene>
    <name evidence="10" type="ORF">LOTGIDRAFT_109316</name>
</gene>
<organism evidence="10 11">
    <name type="scientific">Lottia gigantea</name>
    <name type="common">Giant owl limpet</name>
    <dbReference type="NCBI Taxonomy" id="225164"/>
    <lineage>
        <taxon>Eukaryota</taxon>
        <taxon>Metazoa</taxon>
        <taxon>Spiralia</taxon>
        <taxon>Lophotrochozoa</taxon>
        <taxon>Mollusca</taxon>
        <taxon>Gastropoda</taxon>
        <taxon>Patellogastropoda</taxon>
        <taxon>Lottioidea</taxon>
        <taxon>Lottiidae</taxon>
        <taxon>Lottia</taxon>
    </lineage>
</organism>
<dbReference type="SMART" id="SM00097">
    <property type="entry name" value="WNT1"/>
    <property type="match status" value="1"/>
</dbReference>
<keyword evidence="11" id="KW-1185">Reference proteome</keyword>
<dbReference type="HOGENOM" id="CLU_033039_1_0_1"/>
<dbReference type="CDD" id="cd19343">
    <property type="entry name" value="Wnt_Wnt11"/>
    <property type="match status" value="1"/>
</dbReference>
<accession>V4AL51</accession>
<proteinExistence type="inferred from homology"/>
<dbReference type="PRINTS" id="PR01349">
    <property type="entry name" value="WNTPROTEIN"/>
</dbReference>
<dbReference type="GO" id="GO:0045165">
    <property type="term" value="P:cell fate commitment"/>
    <property type="evidence" value="ECO:0007669"/>
    <property type="project" value="TreeGrafter"/>
</dbReference>
<dbReference type="STRING" id="225164.V4AL51"/>
<comment type="similarity">
    <text evidence="2 9">Belongs to the Wnt family.</text>
</comment>